<organism evidence="2 3">
    <name type="scientific">Natronobacillus azotifigens</name>
    <dbReference type="NCBI Taxonomy" id="472978"/>
    <lineage>
        <taxon>Bacteria</taxon>
        <taxon>Bacillati</taxon>
        <taxon>Bacillota</taxon>
        <taxon>Bacilli</taxon>
        <taxon>Bacillales</taxon>
        <taxon>Bacillaceae</taxon>
        <taxon>Natronobacillus</taxon>
    </lineage>
</organism>
<dbReference type="PANTHER" id="PTHR38451">
    <property type="entry name" value="TRNA (ADENINE(22)-N(1))-METHYLTRANSFERASE"/>
    <property type="match status" value="1"/>
</dbReference>
<dbReference type="Gene3D" id="1.10.287.1890">
    <property type="match status" value="1"/>
</dbReference>
<protein>
    <submittedName>
        <fullName evidence="2">tRNA (Adenine(22)-N(1))-methyltransferase TrmK</fullName>
    </submittedName>
</protein>
<name>A0A9J6RER1_9BACI</name>
<dbReference type="GO" id="GO:0160105">
    <property type="term" value="F:tRNA (adenine(22)-N1)-methyltransferase activity"/>
    <property type="evidence" value="ECO:0007669"/>
    <property type="project" value="InterPro"/>
</dbReference>
<feature type="coiled-coil region" evidence="1">
    <location>
        <begin position="189"/>
        <end position="230"/>
    </location>
</feature>
<sequence>MNERELSKRLAIVASYLPKKAFFADIGSDHAYLPVVVCSQDHAAKAIAGEINEGPFQSAKKQVEKQSLEEQIEVIKGDGLSVITNQPIKQLIIAGMGGGLIRTILDNGKDKLTTVDRIIVQPNVDAELVRIWFDQHDYVLTAEEIIKEDGHIYEILVADRQASSNPYQDKNKEYLFGPFLIREKNAAFIEKWESEQKKRERIIAQMQQAVDLDQEKIDRLKKEIVQIEEVLGGE</sequence>
<dbReference type="AlphaFoldDB" id="A0A9J6RER1"/>
<reference evidence="2" key="1">
    <citation type="submission" date="2022-11" db="EMBL/GenBank/DDBJ databases">
        <title>WGS of Natronobacillus azotifigens 24KS-1, an anaerobic diazotrophic haloalkaliphile from soda-rich habitats.</title>
        <authorList>
            <person name="Sorokin D.Y."/>
            <person name="Merkel A.Y."/>
        </authorList>
    </citation>
    <scope>NUCLEOTIDE SEQUENCE</scope>
    <source>
        <strain evidence="2">24KS-1</strain>
    </source>
</reference>
<comment type="caution">
    <text evidence="2">The sequence shown here is derived from an EMBL/GenBank/DDBJ whole genome shotgun (WGS) entry which is preliminary data.</text>
</comment>
<dbReference type="Gene3D" id="3.40.50.150">
    <property type="entry name" value="Vaccinia Virus protein VP39"/>
    <property type="match status" value="1"/>
</dbReference>
<dbReference type="Pfam" id="PF04816">
    <property type="entry name" value="TrmK"/>
    <property type="match status" value="1"/>
</dbReference>
<accession>A0A9J6RER1</accession>
<dbReference type="Proteomes" id="UP001084197">
    <property type="component" value="Unassembled WGS sequence"/>
</dbReference>
<evidence type="ECO:0000256" key="1">
    <source>
        <dbReference type="SAM" id="Coils"/>
    </source>
</evidence>
<dbReference type="InterPro" id="IPR006901">
    <property type="entry name" value="TrmK"/>
</dbReference>
<dbReference type="InterPro" id="IPR029063">
    <property type="entry name" value="SAM-dependent_MTases_sf"/>
</dbReference>
<evidence type="ECO:0000313" key="2">
    <source>
        <dbReference type="EMBL" id="MCZ0704039.1"/>
    </source>
</evidence>
<evidence type="ECO:0000313" key="3">
    <source>
        <dbReference type="Proteomes" id="UP001084197"/>
    </source>
</evidence>
<proteinExistence type="predicted"/>
<dbReference type="PANTHER" id="PTHR38451:SF1">
    <property type="entry name" value="TRNA (ADENINE(22)-N(1))-METHYLTRANSFERASE"/>
    <property type="match status" value="1"/>
</dbReference>
<dbReference type="RefSeq" id="WP_268780803.1">
    <property type="nucleotide sequence ID" value="NZ_JAPRAT010000026.1"/>
</dbReference>
<dbReference type="SUPFAM" id="SSF53335">
    <property type="entry name" value="S-adenosyl-L-methionine-dependent methyltransferases"/>
    <property type="match status" value="1"/>
</dbReference>
<keyword evidence="3" id="KW-1185">Reference proteome</keyword>
<dbReference type="EMBL" id="JAPRAT010000026">
    <property type="protein sequence ID" value="MCZ0704039.1"/>
    <property type="molecule type" value="Genomic_DNA"/>
</dbReference>
<gene>
    <name evidence="2" type="ORF">OWO01_12525</name>
</gene>
<keyword evidence="1" id="KW-0175">Coiled coil</keyword>
<dbReference type="PIRSF" id="PIRSF018637">
    <property type="entry name" value="TrmK"/>
    <property type="match status" value="1"/>
</dbReference>